<reference evidence="1" key="1">
    <citation type="journal article" date="2006" name="Nature">
        <title>Deciphering the evolution and metabolism of an anammox bacterium from a community genome.</title>
        <authorList>
            <person name="Strous M."/>
            <person name="Pelletier E."/>
            <person name="Mangenot S."/>
            <person name="Rattei T."/>
            <person name="Lehner A."/>
            <person name="Taylor M.W."/>
            <person name="Horn M."/>
            <person name="Daims H."/>
            <person name="Bartol-Mavel D."/>
            <person name="Wincker P."/>
            <person name="Barbe V."/>
            <person name="Fonknechten N."/>
            <person name="Vallenet D."/>
            <person name="Segurens B."/>
            <person name="Schenowitz-Truong C."/>
            <person name="Medigue C."/>
            <person name="Collingro A."/>
            <person name="Snel B."/>
            <person name="Dutilh B.E."/>
            <person name="OpDenCamp H.J.M."/>
            <person name="vanDerDrift C."/>
            <person name="Cirpus I."/>
            <person name="vanDePas-Schoonen K.T."/>
            <person name="Harhangi H.R."/>
            <person name="vanNiftrik L."/>
            <person name="Schmid M."/>
            <person name="Keltjens J."/>
            <person name="vanDeVossenberg J."/>
            <person name="Kartal B."/>
            <person name="Meier H."/>
            <person name="Frishman D."/>
            <person name="Huynen M.A."/>
            <person name="Mewes H."/>
            <person name="Weissenbach J."/>
            <person name="Jetten M.S.M."/>
            <person name="Wagner M."/>
            <person name="LePaslier D."/>
        </authorList>
    </citation>
    <scope>NUCLEOTIDE SEQUENCE</scope>
</reference>
<dbReference type="Proteomes" id="UP000501926">
    <property type="component" value="Chromosome"/>
</dbReference>
<dbReference type="Proteomes" id="UP000221734">
    <property type="component" value="Chromosome Kuenenia_stuttgartiensis_MBR1"/>
</dbReference>
<sequence length="146" mass="16296">MRMNRIRNSIACFQILIMVFLALCSAGIVINPPKKQVAFSCMDHECGCKSEADCRTNCCCFPAGDRLVSQNDAKQQKNGFHSFISSIQCKSGSDTLAFIKGNLKYILEDPATDYRLAFLCFLCNDPFIQPCEPVVSPPEKPPRYLS</sequence>
<dbReference type="EMBL" id="CT573073">
    <property type="protein sequence ID" value="CAJ71999.1"/>
    <property type="molecule type" value="Genomic_DNA"/>
</dbReference>
<dbReference type="AlphaFoldDB" id="Q1PXP5"/>
<evidence type="ECO:0000313" key="5">
    <source>
        <dbReference type="Proteomes" id="UP000501926"/>
    </source>
</evidence>
<proteinExistence type="predicted"/>
<organism evidence="1">
    <name type="scientific">Kuenenia stuttgartiensis</name>
    <dbReference type="NCBI Taxonomy" id="174633"/>
    <lineage>
        <taxon>Bacteria</taxon>
        <taxon>Pseudomonadati</taxon>
        <taxon>Planctomycetota</taxon>
        <taxon>Candidatus Brocadiia</taxon>
        <taxon>Candidatus Brocadiales</taxon>
        <taxon>Candidatus Brocadiaceae</taxon>
        <taxon>Candidatus Kuenenia</taxon>
    </lineage>
</organism>
<name>Q1PXP5_KUEST</name>
<dbReference type="EMBL" id="CP049055">
    <property type="protein sequence ID" value="QII13517.1"/>
    <property type="molecule type" value="Genomic_DNA"/>
</dbReference>
<evidence type="ECO:0000313" key="2">
    <source>
        <dbReference type="EMBL" id="QII13517.1"/>
    </source>
</evidence>
<accession>Q1PXP5</accession>
<protein>
    <submittedName>
        <fullName evidence="1">Uncharacterized protein</fullName>
    </submittedName>
</protein>
<dbReference type="KEGG" id="kst:KSMBR1_2993"/>
<reference evidence="1" key="2">
    <citation type="submission" date="2006-01" db="EMBL/GenBank/DDBJ databases">
        <authorList>
            <person name="Genoscope"/>
        </authorList>
    </citation>
    <scope>NUCLEOTIDE SEQUENCE</scope>
</reference>
<dbReference type="EMBL" id="LT934425">
    <property type="protein sequence ID" value="SOH05472.1"/>
    <property type="molecule type" value="Genomic_DNA"/>
</dbReference>
<keyword evidence="4" id="KW-1185">Reference proteome</keyword>
<reference evidence="4" key="3">
    <citation type="submission" date="2017-10" db="EMBL/GenBank/DDBJ databases">
        <authorList>
            <person name="Frank J."/>
        </authorList>
    </citation>
    <scope>NUCLEOTIDE SEQUENCE [LARGE SCALE GENOMIC DNA]</scope>
</reference>
<evidence type="ECO:0000313" key="3">
    <source>
        <dbReference type="EMBL" id="SOH05472.1"/>
    </source>
</evidence>
<reference evidence="3" key="4">
    <citation type="submission" date="2017-10" db="EMBL/GenBank/DDBJ databases">
        <authorList>
            <person name="Banno H."/>
            <person name="Chua N.-H."/>
        </authorList>
    </citation>
    <scope>NUCLEOTIDE SEQUENCE [LARGE SCALE GENOMIC DNA]</scope>
    <source>
        <strain evidence="3">Kuenenia_mbr1_ru-nijmegen</strain>
    </source>
</reference>
<reference evidence="2 5" key="5">
    <citation type="submission" date="2020-02" db="EMBL/GenBank/DDBJ databases">
        <title>Newly sequenced genome of strain CSTR1 showed variability in Candidatus Kuenenia stuttgartiensis genomes.</title>
        <authorList>
            <person name="Ding C."/>
            <person name="Adrian L."/>
        </authorList>
    </citation>
    <scope>NUCLEOTIDE SEQUENCE [LARGE SCALE GENOMIC DNA]</scope>
    <source>
        <strain evidence="2 5">CSTR1</strain>
    </source>
</reference>
<evidence type="ECO:0000313" key="1">
    <source>
        <dbReference type="EMBL" id="CAJ71999.1"/>
    </source>
</evidence>
<evidence type="ECO:0000313" key="4">
    <source>
        <dbReference type="Proteomes" id="UP000221734"/>
    </source>
</evidence>
<gene>
    <name evidence="2" type="ORF">KsCSTR_41380</name>
    <name evidence="3" type="ORF">KSMBR1_2993</name>
    <name evidence="1" type="ORF">kustc1254</name>
</gene>